<gene>
    <name evidence="2" type="ORF">H9800_03625</name>
</gene>
<protein>
    <submittedName>
        <fullName evidence="2">AzlD domain-containing protein</fullName>
    </submittedName>
</protein>
<keyword evidence="1" id="KW-1133">Transmembrane helix</keyword>
<name>A0A9D2KGG2_9MICO</name>
<keyword evidence="1" id="KW-0812">Transmembrane</keyword>
<feature type="transmembrane region" description="Helical" evidence="1">
    <location>
        <begin position="69"/>
        <end position="87"/>
    </location>
</feature>
<sequence>MIPGTGYIVVVLAIAFVITLGLRAIPFAILKPLRESRIVRALSVWMPVGILAILAASTFHSTIVENARYLVPAVIAAGTTIAVHLLFGRRTLLSVGLGTLTFVVLVNLPL</sequence>
<keyword evidence="1" id="KW-0472">Membrane</keyword>
<feature type="transmembrane region" description="Helical" evidence="1">
    <location>
        <begin position="92"/>
        <end position="109"/>
    </location>
</feature>
<reference evidence="2" key="2">
    <citation type="submission" date="2021-04" db="EMBL/GenBank/DDBJ databases">
        <authorList>
            <person name="Gilroy R."/>
        </authorList>
    </citation>
    <scope>NUCLEOTIDE SEQUENCE</scope>
    <source>
        <strain evidence="2">ChiHjej8B7-3636</strain>
    </source>
</reference>
<organism evidence="2 3">
    <name type="scientific">Candidatus Microbacterium stercoravium</name>
    <dbReference type="NCBI Taxonomy" id="2838697"/>
    <lineage>
        <taxon>Bacteria</taxon>
        <taxon>Bacillati</taxon>
        <taxon>Actinomycetota</taxon>
        <taxon>Actinomycetes</taxon>
        <taxon>Micrococcales</taxon>
        <taxon>Microbacteriaceae</taxon>
        <taxon>Microbacterium</taxon>
    </lineage>
</organism>
<dbReference type="AlphaFoldDB" id="A0A9D2KGG2"/>
<proteinExistence type="predicted"/>
<reference evidence="2" key="1">
    <citation type="journal article" date="2021" name="PeerJ">
        <title>Extensive microbial diversity within the chicken gut microbiome revealed by metagenomics and culture.</title>
        <authorList>
            <person name="Gilroy R."/>
            <person name="Ravi A."/>
            <person name="Getino M."/>
            <person name="Pursley I."/>
            <person name="Horton D.L."/>
            <person name="Alikhan N.F."/>
            <person name="Baker D."/>
            <person name="Gharbi K."/>
            <person name="Hall N."/>
            <person name="Watson M."/>
            <person name="Adriaenssens E.M."/>
            <person name="Foster-Nyarko E."/>
            <person name="Jarju S."/>
            <person name="Secka A."/>
            <person name="Antonio M."/>
            <person name="Oren A."/>
            <person name="Chaudhuri R.R."/>
            <person name="La Ragione R."/>
            <person name="Hildebrand F."/>
            <person name="Pallen M.J."/>
        </authorList>
    </citation>
    <scope>NUCLEOTIDE SEQUENCE</scope>
    <source>
        <strain evidence="2">ChiHjej8B7-3636</strain>
    </source>
</reference>
<feature type="transmembrane region" description="Helical" evidence="1">
    <location>
        <begin position="6"/>
        <end position="30"/>
    </location>
</feature>
<evidence type="ECO:0000313" key="3">
    <source>
        <dbReference type="Proteomes" id="UP000824220"/>
    </source>
</evidence>
<dbReference type="EMBL" id="DXAM01000050">
    <property type="protein sequence ID" value="HJA03930.1"/>
    <property type="molecule type" value="Genomic_DNA"/>
</dbReference>
<accession>A0A9D2KGG2</accession>
<evidence type="ECO:0000313" key="2">
    <source>
        <dbReference type="EMBL" id="HJA03930.1"/>
    </source>
</evidence>
<feature type="transmembrane region" description="Helical" evidence="1">
    <location>
        <begin position="42"/>
        <end position="63"/>
    </location>
</feature>
<dbReference type="Pfam" id="PF05437">
    <property type="entry name" value="AzlD"/>
    <property type="match status" value="1"/>
</dbReference>
<dbReference type="Proteomes" id="UP000824220">
    <property type="component" value="Unassembled WGS sequence"/>
</dbReference>
<comment type="caution">
    <text evidence="2">The sequence shown here is derived from an EMBL/GenBank/DDBJ whole genome shotgun (WGS) entry which is preliminary data.</text>
</comment>
<evidence type="ECO:0000256" key="1">
    <source>
        <dbReference type="SAM" id="Phobius"/>
    </source>
</evidence>
<dbReference type="InterPro" id="IPR008407">
    <property type="entry name" value="Brnchd-chn_aa_trnsp_AzlD"/>
</dbReference>